<dbReference type="PANTHER" id="PTHR14605">
    <property type="entry name" value="CHST5 PROTEIN"/>
    <property type="match status" value="1"/>
</dbReference>
<comment type="function">
    <text evidence="11">Transmembrane component of the tectonic-like complex, a complex localized at the transition zone of primary cilia and acting as a barrier that prevents diffusion of transmembrane proteins between the cilia and plasma membranes. Required for ciliogenesis and sonic hedgehog/SHH signaling.</text>
</comment>
<comment type="subcellular location">
    <subcellularLocation>
        <location evidence="1">Cell projection</location>
        <location evidence="1">Cilium membrane</location>
        <topology evidence="1">Multi-pass membrane protein</topology>
    </subcellularLocation>
</comment>
<feature type="transmembrane region" description="Helical" evidence="12">
    <location>
        <begin position="20"/>
        <end position="48"/>
    </location>
</feature>
<dbReference type="EMBL" id="HBGG01006679">
    <property type="protein sequence ID" value="CAD9201052.1"/>
    <property type="molecule type" value="Transcribed_RNA"/>
</dbReference>
<keyword evidence="9" id="KW-0325">Glycoprotein</keyword>
<comment type="similarity">
    <text evidence="2">Belongs to the TMEM231 family.</text>
</comment>
<sequence length="313" mass="35845">MVQIYQEKLVLRHYAHLLSIASWLRLLGLLGALVLSYTIAFTTGGFWLKTNTVYEQPRVSFGYGMIVVLEGAMPGEELLWSSLPSLRESYGAKLASVTAEAVEYDDNYDGKADLITVTASARGVGMHVHSIKVVMDFQYHLRDALRMHLAPLVYVTHASPIPGAAFYSFGELALEQRDPLQSRTRRQTYNETLLLDPSQRNSSVPALHDYSLQAILSANMARNESAMYSNMQPVWLSGNSGDFTMEFKFRIPSNQGVVIRRRQAEMVKFAWVQFLGVFIIFWWIFRWAEWVVFHFRIVPTRVLSDIERKPHRF</sequence>
<dbReference type="AlphaFoldDB" id="A0A6U1ERU7"/>
<keyword evidence="6 12" id="KW-1133">Transmembrane helix</keyword>
<dbReference type="GO" id="GO:0060170">
    <property type="term" value="C:ciliary membrane"/>
    <property type="evidence" value="ECO:0007669"/>
    <property type="project" value="UniProtKB-SubCell"/>
</dbReference>
<evidence type="ECO:0000256" key="3">
    <source>
        <dbReference type="ARBA" id="ARBA00015087"/>
    </source>
</evidence>
<evidence type="ECO:0000256" key="7">
    <source>
        <dbReference type="ARBA" id="ARBA00023069"/>
    </source>
</evidence>
<keyword evidence="10" id="KW-0966">Cell projection</keyword>
<evidence type="ECO:0000256" key="2">
    <source>
        <dbReference type="ARBA" id="ARBA00009082"/>
    </source>
</evidence>
<dbReference type="GO" id="GO:0060271">
    <property type="term" value="P:cilium assembly"/>
    <property type="evidence" value="ECO:0007669"/>
    <property type="project" value="TreeGrafter"/>
</dbReference>
<dbReference type="InterPro" id="IPR019306">
    <property type="entry name" value="TMEM231"/>
</dbReference>
<dbReference type="PANTHER" id="PTHR14605:SF1">
    <property type="entry name" value="TRANSMEMBRANE PROTEIN 231"/>
    <property type="match status" value="1"/>
</dbReference>
<gene>
    <name evidence="13" type="ORF">TCHU04912_LOCUS3284</name>
    <name evidence="14" type="ORF">TCHU04912_LOCUS3285</name>
</gene>
<evidence type="ECO:0000256" key="5">
    <source>
        <dbReference type="ARBA" id="ARBA00022692"/>
    </source>
</evidence>
<evidence type="ECO:0000256" key="11">
    <source>
        <dbReference type="ARBA" id="ARBA00024803"/>
    </source>
</evidence>
<keyword evidence="5 12" id="KW-0812">Transmembrane</keyword>
<reference evidence="14" key="1">
    <citation type="submission" date="2021-01" db="EMBL/GenBank/DDBJ databases">
        <authorList>
            <person name="Corre E."/>
            <person name="Pelletier E."/>
            <person name="Niang G."/>
            <person name="Scheremetjew M."/>
            <person name="Finn R."/>
            <person name="Kale V."/>
            <person name="Holt S."/>
            <person name="Cochrane G."/>
            <person name="Meng A."/>
            <person name="Brown T."/>
            <person name="Cohen L."/>
        </authorList>
    </citation>
    <scope>NUCLEOTIDE SEQUENCE</scope>
    <source>
        <strain evidence="14">PLY429</strain>
    </source>
</reference>
<keyword evidence="4" id="KW-1003">Cell membrane</keyword>
<evidence type="ECO:0000256" key="1">
    <source>
        <dbReference type="ARBA" id="ARBA00004272"/>
    </source>
</evidence>
<name>A0A6U1ERU7_9CHLO</name>
<dbReference type="Pfam" id="PF10149">
    <property type="entry name" value="TM231"/>
    <property type="match status" value="1"/>
</dbReference>
<evidence type="ECO:0000256" key="10">
    <source>
        <dbReference type="ARBA" id="ARBA00023273"/>
    </source>
</evidence>
<evidence type="ECO:0000256" key="4">
    <source>
        <dbReference type="ARBA" id="ARBA00022475"/>
    </source>
</evidence>
<dbReference type="GO" id="GO:0032880">
    <property type="term" value="P:regulation of protein localization"/>
    <property type="evidence" value="ECO:0007669"/>
    <property type="project" value="TreeGrafter"/>
</dbReference>
<evidence type="ECO:0000313" key="14">
    <source>
        <dbReference type="EMBL" id="CAD9201052.1"/>
    </source>
</evidence>
<evidence type="ECO:0000256" key="8">
    <source>
        <dbReference type="ARBA" id="ARBA00023136"/>
    </source>
</evidence>
<organism evidence="14">
    <name type="scientific">Tetraselmis chuii</name>
    <dbReference type="NCBI Taxonomy" id="63592"/>
    <lineage>
        <taxon>Eukaryota</taxon>
        <taxon>Viridiplantae</taxon>
        <taxon>Chlorophyta</taxon>
        <taxon>core chlorophytes</taxon>
        <taxon>Chlorodendrophyceae</taxon>
        <taxon>Chlorodendrales</taxon>
        <taxon>Chlorodendraceae</taxon>
        <taxon>Tetraselmis</taxon>
    </lineage>
</organism>
<accession>A0A6U1ERU7</accession>
<keyword evidence="7" id="KW-0969">Cilium</keyword>
<evidence type="ECO:0000313" key="13">
    <source>
        <dbReference type="EMBL" id="CAD9201051.1"/>
    </source>
</evidence>
<protein>
    <recommendedName>
        <fullName evidence="3">Transmembrane protein 231</fullName>
    </recommendedName>
</protein>
<keyword evidence="8 12" id="KW-0472">Membrane</keyword>
<feature type="transmembrane region" description="Helical" evidence="12">
    <location>
        <begin position="269"/>
        <end position="285"/>
    </location>
</feature>
<evidence type="ECO:0000256" key="12">
    <source>
        <dbReference type="SAM" id="Phobius"/>
    </source>
</evidence>
<dbReference type="GO" id="GO:0035869">
    <property type="term" value="C:ciliary transition zone"/>
    <property type="evidence" value="ECO:0007669"/>
    <property type="project" value="TreeGrafter"/>
</dbReference>
<dbReference type="EMBL" id="HBGG01006678">
    <property type="protein sequence ID" value="CAD9201051.1"/>
    <property type="molecule type" value="Transcribed_RNA"/>
</dbReference>
<proteinExistence type="inferred from homology"/>
<evidence type="ECO:0000256" key="6">
    <source>
        <dbReference type="ARBA" id="ARBA00022989"/>
    </source>
</evidence>
<evidence type="ECO:0000256" key="9">
    <source>
        <dbReference type="ARBA" id="ARBA00023180"/>
    </source>
</evidence>